<dbReference type="Pfam" id="PF01425">
    <property type="entry name" value="Amidase"/>
    <property type="match status" value="1"/>
</dbReference>
<organism evidence="2">
    <name type="scientific">marine metagenome</name>
    <dbReference type="NCBI Taxonomy" id="408172"/>
    <lineage>
        <taxon>unclassified sequences</taxon>
        <taxon>metagenomes</taxon>
        <taxon>ecological metagenomes</taxon>
    </lineage>
</organism>
<dbReference type="InterPro" id="IPR023631">
    <property type="entry name" value="Amidase_dom"/>
</dbReference>
<dbReference type="SUPFAM" id="SSF75304">
    <property type="entry name" value="Amidase signature (AS) enzymes"/>
    <property type="match status" value="1"/>
</dbReference>
<feature type="domain" description="Amidase" evidence="1">
    <location>
        <begin position="48"/>
        <end position="472"/>
    </location>
</feature>
<dbReference type="InterPro" id="IPR036928">
    <property type="entry name" value="AS_sf"/>
</dbReference>
<accession>A0A382G9E8</accession>
<dbReference type="AlphaFoldDB" id="A0A382G9E8"/>
<reference evidence="2" key="1">
    <citation type="submission" date="2018-05" db="EMBL/GenBank/DDBJ databases">
        <authorList>
            <person name="Lanie J.A."/>
            <person name="Ng W.-L."/>
            <person name="Kazmierczak K.M."/>
            <person name="Andrzejewski T.M."/>
            <person name="Davidsen T.M."/>
            <person name="Wayne K.J."/>
            <person name="Tettelin H."/>
            <person name="Glass J.I."/>
            <person name="Rusch D."/>
            <person name="Podicherti R."/>
            <person name="Tsui H.-C.T."/>
            <person name="Winkler M.E."/>
        </authorList>
    </citation>
    <scope>NUCLEOTIDE SEQUENCE</scope>
</reference>
<protein>
    <recommendedName>
        <fullName evidence="1">Amidase domain-containing protein</fullName>
    </recommendedName>
</protein>
<dbReference type="Gene3D" id="3.90.1300.10">
    <property type="entry name" value="Amidase signature (AS) domain"/>
    <property type="match status" value="1"/>
</dbReference>
<feature type="non-terminal residue" evidence="2">
    <location>
        <position position="478"/>
    </location>
</feature>
<dbReference type="PANTHER" id="PTHR42678:SF34">
    <property type="entry name" value="OS04G0183300 PROTEIN"/>
    <property type="match status" value="1"/>
</dbReference>
<name>A0A382G9E8_9ZZZZ</name>
<sequence length="478" mass="50629">MNKSLLTLGGLMFVAACAPPPAPIEVVETTIAQVQDAITSGQTTCRMVVQSYLDRIEAYDQPTGMNAITVVNPNALTRADEIDEAVDNGDELGSLFCAPLLIKDNYDTYDLPTTGGSIALKESIPPDDAFMVQKLREADAIVLAKTNMAEWAFSPRQTISSSYGTTANAYALDRVPAGSSGGTASGVAASFGVAGMGTDTGNSIRGPSSHLALFGIRSTIGLTSRDGVIPLSFQSDIAGPMARTVEDAARIFNVVAGYDPADPYTEEGRGRKADDYTAFLDAEGLVGARIGVLRELVNTDDADTEVIEVFEQALEDLRQLGAEILDPLEIAPLQELRSGGGGCSTFRYDMAQYLASLGDEAPIRDVLEVLETGEYSEYVEGRIQRSSNSSLDPPSEWDPPCLPYAENPGRQAYKDAVVAAMDAADVQAIVYPTWTNPPAPLETASEDYRGDNSQIVAPGTGLPAGTVPMGYTRGTLPA</sequence>
<evidence type="ECO:0000313" key="2">
    <source>
        <dbReference type="EMBL" id="SVB71234.1"/>
    </source>
</evidence>
<proteinExistence type="predicted"/>
<dbReference type="PROSITE" id="PS51257">
    <property type="entry name" value="PROKAR_LIPOPROTEIN"/>
    <property type="match status" value="1"/>
</dbReference>
<gene>
    <name evidence="2" type="ORF">METZ01_LOCUS224088</name>
</gene>
<dbReference type="PANTHER" id="PTHR42678">
    <property type="entry name" value="AMIDASE"/>
    <property type="match status" value="1"/>
</dbReference>
<dbReference type="EMBL" id="UINC01054019">
    <property type="protein sequence ID" value="SVB71234.1"/>
    <property type="molecule type" value="Genomic_DNA"/>
</dbReference>
<evidence type="ECO:0000259" key="1">
    <source>
        <dbReference type="Pfam" id="PF01425"/>
    </source>
</evidence>